<dbReference type="InterPro" id="IPR001647">
    <property type="entry name" value="HTH_TetR"/>
</dbReference>
<evidence type="ECO:0000259" key="14">
    <source>
        <dbReference type="PROSITE" id="PS52004"/>
    </source>
</evidence>
<dbReference type="GO" id="GO:0005829">
    <property type="term" value="C:cytosol"/>
    <property type="evidence" value="ECO:0007669"/>
    <property type="project" value="TreeGrafter"/>
</dbReference>
<dbReference type="CDD" id="cd00834">
    <property type="entry name" value="KAS_I_II"/>
    <property type="match status" value="1"/>
</dbReference>
<accession>A5FBV0</accession>
<dbReference type="InterPro" id="IPR014030">
    <property type="entry name" value="Ketoacyl_synth_N"/>
</dbReference>
<evidence type="ECO:0000313" key="16">
    <source>
        <dbReference type="Proteomes" id="UP000006694"/>
    </source>
</evidence>
<dbReference type="SUPFAM" id="SSF46689">
    <property type="entry name" value="Homeodomain-like"/>
    <property type="match status" value="1"/>
</dbReference>
<dbReference type="Pfam" id="PF00109">
    <property type="entry name" value="ketoacyl-synt"/>
    <property type="match status" value="1"/>
</dbReference>
<evidence type="ECO:0000256" key="2">
    <source>
        <dbReference type="ARBA" id="ARBA00008467"/>
    </source>
</evidence>
<name>A5FBV0_FLAJ1</name>
<comment type="similarity">
    <text evidence="2 12">Belongs to the thiolase-like superfamily. Beta-ketoacyl-ACP synthases family.</text>
</comment>
<keyword evidence="7 11" id="KW-0238">DNA-binding</keyword>
<dbReference type="EC" id="2.3.1.179" evidence="10"/>
<dbReference type="InterPro" id="IPR036271">
    <property type="entry name" value="Tet_transcr_reg_TetR-rel_C_sf"/>
</dbReference>
<dbReference type="InterPro" id="IPR020841">
    <property type="entry name" value="PKS_Beta-ketoAc_synthase_dom"/>
</dbReference>
<gene>
    <name evidence="15" type="ordered locus">Fjoh_4313</name>
</gene>
<dbReference type="InterPro" id="IPR009057">
    <property type="entry name" value="Homeodomain-like_sf"/>
</dbReference>
<dbReference type="NCBIfam" id="TIGR03150">
    <property type="entry name" value="fabF"/>
    <property type="match status" value="1"/>
</dbReference>
<evidence type="ECO:0000256" key="3">
    <source>
        <dbReference type="ARBA" id="ARBA00022516"/>
    </source>
</evidence>
<dbReference type="Gene3D" id="3.40.47.10">
    <property type="match status" value="2"/>
</dbReference>
<keyword evidence="6" id="KW-0443">Lipid metabolism</keyword>
<protein>
    <recommendedName>
        <fullName evidence="10">Beta-ketoacyl-ACP synthase II</fullName>
        <ecNumber evidence="10">2.3.1.179</ecNumber>
    </recommendedName>
</protein>
<dbReference type="Proteomes" id="UP000006694">
    <property type="component" value="Chromosome"/>
</dbReference>
<dbReference type="SMART" id="SM00825">
    <property type="entry name" value="PKS_KS"/>
    <property type="match status" value="1"/>
</dbReference>
<dbReference type="EMBL" id="CP000685">
    <property type="protein sequence ID" value="ABQ07321.1"/>
    <property type="molecule type" value="Genomic_DNA"/>
</dbReference>
<evidence type="ECO:0000313" key="15">
    <source>
        <dbReference type="EMBL" id="ABQ07321.1"/>
    </source>
</evidence>
<keyword evidence="8" id="KW-0275">Fatty acid biosynthesis</keyword>
<dbReference type="SUPFAM" id="SSF48498">
    <property type="entry name" value="Tetracyclin repressor-like, C-terminal domain"/>
    <property type="match status" value="1"/>
</dbReference>
<feature type="domain" description="HTH tetR-type" evidence="13">
    <location>
        <begin position="1"/>
        <end position="61"/>
    </location>
</feature>
<dbReference type="PROSITE" id="PS52004">
    <property type="entry name" value="KS3_2"/>
    <property type="match status" value="1"/>
</dbReference>
<dbReference type="InterPro" id="IPR018201">
    <property type="entry name" value="Ketoacyl_synth_AS"/>
</dbReference>
<reference evidence="15 16" key="1">
    <citation type="journal article" date="2009" name="Appl. Environ. Microbiol.">
        <title>Novel features of the polysaccharide-digesting gliding bacterium Flavobacterium johnsoniae as revealed by genome sequence analysis.</title>
        <authorList>
            <person name="McBride M.J."/>
            <person name="Xie G."/>
            <person name="Martens E.C."/>
            <person name="Lapidus A."/>
            <person name="Henrissat B."/>
            <person name="Rhodes R.G."/>
            <person name="Goltsman E."/>
            <person name="Wang W."/>
            <person name="Xu J."/>
            <person name="Hunnicutt D.W."/>
            <person name="Staroscik A.M."/>
            <person name="Hoover T.R."/>
            <person name="Cheng Y.Q."/>
            <person name="Stein J.L."/>
        </authorList>
    </citation>
    <scope>NUCLEOTIDE SEQUENCE [LARGE SCALE GENOMIC DNA]</scope>
    <source>
        <strain evidence="16">ATCC 17061 / DSM 2064 / JCM 8514 / BCRC 14874 / CCUG 350202 / NBRC 14942 / NCIMB 11054 / UW101</strain>
    </source>
</reference>
<evidence type="ECO:0000256" key="9">
    <source>
        <dbReference type="ARBA" id="ARBA00023315"/>
    </source>
</evidence>
<dbReference type="InterPro" id="IPR014031">
    <property type="entry name" value="Ketoacyl_synth_C"/>
</dbReference>
<dbReference type="OrthoDB" id="9808669at2"/>
<comment type="pathway">
    <text evidence="1">Lipid metabolism; fatty acid biosynthesis.</text>
</comment>
<dbReference type="GO" id="GO:0006633">
    <property type="term" value="P:fatty acid biosynthetic process"/>
    <property type="evidence" value="ECO:0007669"/>
    <property type="project" value="UniProtKB-UniRule"/>
</dbReference>
<dbReference type="NCBIfam" id="NF005589">
    <property type="entry name" value="PRK07314.1"/>
    <property type="match status" value="1"/>
</dbReference>
<keyword evidence="9" id="KW-0012">Acyltransferase</keyword>
<dbReference type="Pfam" id="PF02801">
    <property type="entry name" value="Ketoacyl-synt_C"/>
    <property type="match status" value="1"/>
</dbReference>
<dbReference type="GO" id="GO:0004315">
    <property type="term" value="F:3-oxoacyl-[acyl-carrier-protein] synthase activity"/>
    <property type="evidence" value="ECO:0007669"/>
    <property type="project" value="UniProtKB-UniRule"/>
</dbReference>
<evidence type="ECO:0000256" key="5">
    <source>
        <dbReference type="ARBA" id="ARBA00022832"/>
    </source>
</evidence>
<evidence type="ECO:0000256" key="12">
    <source>
        <dbReference type="RuleBase" id="RU003694"/>
    </source>
</evidence>
<dbReference type="PROSITE" id="PS00606">
    <property type="entry name" value="KS3_1"/>
    <property type="match status" value="1"/>
</dbReference>
<proteinExistence type="inferred from homology"/>
<sequence>MTTRENIIDKADQFIRNKGYNAFSFKDISNDIGIKTASIHYHFPTKSDLGVATIKEHIARYEVLKKKVANESPLIKLESFLAVHTQIKHENKVCIVGSLATDLNTLDESIKDELKIFAKLVIDWLTEVLTEGKEQNIFDFQTSARTKALMIITNMVAIVQLSRLTNDDDFELVRETILTELRPKKIMKRVVVTGLGAVTPIGNNVQEYWNSLINGVSGAAPITRFDTTQFKTKFACEVKNFDASPIFEKNEIRKYDLFTQYALHAADEAVKNANIDFDTLNKNRIGVIWGCGDGGISTFEEQFGEYKLGNGTPRFSPFFIPKRIVNIASGVISIKYGLRGINYTTAAACSASNTAIIDAFNYIRWGKADMIISGGSEASVSESSIGGFNASKALSTLNEDHSKASRPFDVTRDGFVLGEGAGVVILESYEHAVKRNAVILAEIVGGGLAADAYHLTGTHPEGEGAVLGMELALEEAGITPDKIDYINAHATSTPAGDLSELKAIEKVFGINPNANISATKSMTGHLLGGAGAIEAVACIKALQENIVPPTINTQTIEQDYAEKFNLTLGKAQAREVNYAMSNTFGFGGHVASSIFKKFKE</sequence>
<keyword evidence="16" id="KW-1185">Reference proteome</keyword>
<keyword evidence="4 12" id="KW-0808">Transferase</keyword>
<evidence type="ECO:0000256" key="8">
    <source>
        <dbReference type="ARBA" id="ARBA00023160"/>
    </source>
</evidence>
<evidence type="ECO:0000256" key="10">
    <source>
        <dbReference type="NCBIfam" id="TIGR03150"/>
    </source>
</evidence>
<organism evidence="15 16">
    <name type="scientific">Flavobacterium johnsoniae (strain ATCC 17061 / DSM 2064 / JCM 8514 / BCRC 14874 / CCUG 350202 / NBRC 14942 / NCIMB 11054 / UW101)</name>
    <name type="common">Cytophaga johnsonae</name>
    <dbReference type="NCBI Taxonomy" id="376686"/>
    <lineage>
        <taxon>Bacteria</taxon>
        <taxon>Pseudomonadati</taxon>
        <taxon>Bacteroidota</taxon>
        <taxon>Flavobacteriia</taxon>
        <taxon>Flavobacteriales</taxon>
        <taxon>Flavobacteriaceae</taxon>
        <taxon>Flavobacterium</taxon>
    </lineage>
</organism>
<dbReference type="PANTHER" id="PTHR11712:SF336">
    <property type="entry name" value="3-OXOACYL-[ACYL-CARRIER-PROTEIN] SYNTHASE, MITOCHONDRIAL"/>
    <property type="match status" value="1"/>
</dbReference>
<evidence type="ECO:0000256" key="11">
    <source>
        <dbReference type="PROSITE-ProRule" id="PRU00335"/>
    </source>
</evidence>
<dbReference type="STRING" id="376686.Fjoh_4313"/>
<dbReference type="AlphaFoldDB" id="A5FBV0"/>
<dbReference type="Pfam" id="PF00440">
    <property type="entry name" value="TetR_N"/>
    <property type="match status" value="1"/>
</dbReference>
<dbReference type="Gene3D" id="1.10.357.10">
    <property type="entry name" value="Tetracycline Repressor, domain 2"/>
    <property type="match status" value="1"/>
</dbReference>
<dbReference type="eggNOG" id="COG0304">
    <property type="taxonomic scope" value="Bacteria"/>
</dbReference>
<dbReference type="HOGENOM" id="CLU_000022_69_2_10"/>
<evidence type="ECO:0000259" key="13">
    <source>
        <dbReference type="PROSITE" id="PS50977"/>
    </source>
</evidence>
<evidence type="ECO:0000256" key="6">
    <source>
        <dbReference type="ARBA" id="ARBA00023098"/>
    </source>
</evidence>
<dbReference type="InterPro" id="IPR000794">
    <property type="entry name" value="Beta-ketoacyl_synthase"/>
</dbReference>
<evidence type="ECO:0000256" key="7">
    <source>
        <dbReference type="ARBA" id="ARBA00023125"/>
    </source>
</evidence>
<dbReference type="GO" id="GO:0003677">
    <property type="term" value="F:DNA binding"/>
    <property type="evidence" value="ECO:0007669"/>
    <property type="project" value="UniProtKB-UniRule"/>
</dbReference>
<evidence type="ECO:0000256" key="1">
    <source>
        <dbReference type="ARBA" id="ARBA00005194"/>
    </source>
</evidence>
<feature type="DNA-binding region" description="H-T-H motif" evidence="11">
    <location>
        <begin position="24"/>
        <end position="43"/>
    </location>
</feature>
<dbReference type="InterPro" id="IPR016039">
    <property type="entry name" value="Thiolase-like"/>
</dbReference>
<keyword evidence="3" id="KW-0444">Lipid biosynthesis</keyword>
<dbReference type="SUPFAM" id="SSF53901">
    <property type="entry name" value="Thiolase-like"/>
    <property type="match status" value="2"/>
</dbReference>
<dbReference type="UniPathway" id="UPA00094"/>
<dbReference type="PROSITE" id="PS50977">
    <property type="entry name" value="HTH_TETR_2"/>
    <property type="match status" value="1"/>
</dbReference>
<feature type="domain" description="Ketosynthase family 3 (KS3)" evidence="14">
    <location>
        <begin position="187"/>
        <end position="597"/>
    </location>
</feature>
<dbReference type="InterPro" id="IPR017568">
    <property type="entry name" value="3-oxoacyl-ACP_synth-2"/>
</dbReference>
<keyword evidence="5" id="KW-0276">Fatty acid metabolism</keyword>
<dbReference type="KEGG" id="fjo:Fjoh_4313"/>
<evidence type="ECO:0000256" key="4">
    <source>
        <dbReference type="ARBA" id="ARBA00022679"/>
    </source>
</evidence>
<dbReference type="FunFam" id="3.40.47.10:FF:000018">
    <property type="entry name" value="3-oxoacyl-[acyl-carrier-protein] synthase 2"/>
    <property type="match status" value="1"/>
</dbReference>
<dbReference type="PANTHER" id="PTHR11712">
    <property type="entry name" value="POLYKETIDE SYNTHASE-RELATED"/>
    <property type="match status" value="1"/>
</dbReference>